<name>A0ABV8SGM1_9BACL</name>
<accession>A0ABV8SGM1</accession>
<dbReference type="EMBL" id="JBHSED010000065">
    <property type="protein sequence ID" value="MFC4306673.1"/>
    <property type="molecule type" value="Genomic_DNA"/>
</dbReference>
<keyword evidence="1" id="KW-1133">Transmembrane helix</keyword>
<keyword evidence="1" id="KW-0812">Transmembrane</keyword>
<keyword evidence="3" id="KW-1185">Reference proteome</keyword>
<evidence type="ECO:0000313" key="3">
    <source>
        <dbReference type="Proteomes" id="UP001595755"/>
    </source>
</evidence>
<feature type="transmembrane region" description="Helical" evidence="1">
    <location>
        <begin position="20"/>
        <end position="45"/>
    </location>
</feature>
<organism evidence="2 3">
    <name type="scientific">Cohnella boryungensis</name>
    <dbReference type="NCBI Taxonomy" id="768479"/>
    <lineage>
        <taxon>Bacteria</taxon>
        <taxon>Bacillati</taxon>
        <taxon>Bacillota</taxon>
        <taxon>Bacilli</taxon>
        <taxon>Bacillales</taxon>
        <taxon>Paenibacillaceae</taxon>
        <taxon>Cohnella</taxon>
    </lineage>
</organism>
<proteinExistence type="predicted"/>
<keyword evidence="1" id="KW-0472">Membrane</keyword>
<dbReference type="Proteomes" id="UP001595755">
    <property type="component" value="Unassembled WGS sequence"/>
</dbReference>
<evidence type="ECO:0000256" key="1">
    <source>
        <dbReference type="SAM" id="Phobius"/>
    </source>
</evidence>
<gene>
    <name evidence="2" type="ORF">ACFO1S_24950</name>
</gene>
<comment type="caution">
    <text evidence="2">The sequence shown here is derived from an EMBL/GenBank/DDBJ whole genome shotgun (WGS) entry which is preliminary data.</text>
</comment>
<protein>
    <submittedName>
        <fullName evidence="2">Uncharacterized protein</fullName>
    </submittedName>
</protein>
<sequence>MKNTTLDKDASLTTVKHPIIANPIFIFYVIVPVVTIAIAMILIFLTKP</sequence>
<reference evidence="3" key="1">
    <citation type="journal article" date="2019" name="Int. J. Syst. Evol. Microbiol.">
        <title>The Global Catalogue of Microorganisms (GCM) 10K type strain sequencing project: providing services to taxonomists for standard genome sequencing and annotation.</title>
        <authorList>
            <consortium name="The Broad Institute Genomics Platform"/>
            <consortium name="The Broad Institute Genome Sequencing Center for Infectious Disease"/>
            <person name="Wu L."/>
            <person name="Ma J."/>
        </authorList>
    </citation>
    <scope>NUCLEOTIDE SEQUENCE [LARGE SCALE GENOMIC DNA]</scope>
    <source>
        <strain evidence="3">CGMCC 4.1641</strain>
    </source>
</reference>
<evidence type="ECO:0000313" key="2">
    <source>
        <dbReference type="EMBL" id="MFC4306673.1"/>
    </source>
</evidence>